<dbReference type="PROSITE" id="PS00094">
    <property type="entry name" value="C5_MTASE_1"/>
    <property type="match status" value="1"/>
</dbReference>
<dbReference type="NCBIfam" id="TIGR00675">
    <property type="entry name" value="dcm"/>
    <property type="match status" value="1"/>
</dbReference>
<dbReference type="EC" id="2.1.1.37" evidence="7"/>
<protein>
    <recommendedName>
        <fullName evidence="7">Cytosine-specific methyltransferase</fullName>
        <ecNumber evidence="7">2.1.1.37</ecNumber>
    </recommendedName>
</protein>
<dbReference type="PRINTS" id="PR00105">
    <property type="entry name" value="C5METTRFRASE"/>
</dbReference>
<keyword evidence="2 5" id="KW-0808">Transferase</keyword>
<dbReference type="GO" id="GO:0032259">
    <property type="term" value="P:methylation"/>
    <property type="evidence" value="ECO:0007669"/>
    <property type="project" value="UniProtKB-KW"/>
</dbReference>
<evidence type="ECO:0000256" key="5">
    <source>
        <dbReference type="PROSITE-ProRule" id="PRU01016"/>
    </source>
</evidence>
<dbReference type="AlphaFoldDB" id="A0A8J6J7E8"/>
<dbReference type="InterPro" id="IPR050750">
    <property type="entry name" value="C5-MTase"/>
</dbReference>
<gene>
    <name evidence="8" type="primary">dcm</name>
    <name evidence="8" type="ORF">H8S11_04460</name>
</gene>
<dbReference type="PROSITE" id="PS00095">
    <property type="entry name" value="C5_MTASE_2"/>
    <property type="match status" value="1"/>
</dbReference>
<evidence type="ECO:0000313" key="9">
    <source>
        <dbReference type="Proteomes" id="UP000628736"/>
    </source>
</evidence>
<dbReference type="PANTHER" id="PTHR46098:SF1">
    <property type="entry name" value="TRNA (CYTOSINE(38)-C(5))-METHYLTRANSFERASE"/>
    <property type="match status" value="1"/>
</dbReference>
<dbReference type="InterPro" id="IPR031303">
    <property type="entry name" value="C5_meth_CS"/>
</dbReference>
<name>A0A8J6J7E8_9FIRM</name>
<dbReference type="Pfam" id="PF00145">
    <property type="entry name" value="DNA_methylase"/>
    <property type="match status" value="1"/>
</dbReference>
<comment type="similarity">
    <text evidence="5 6">Belongs to the class I-like SAM-binding methyltransferase superfamily. C5-methyltransferase family.</text>
</comment>
<dbReference type="RefSeq" id="WP_186852328.1">
    <property type="nucleotide sequence ID" value="NZ_JACOPO010000002.1"/>
</dbReference>
<reference evidence="8" key="1">
    <citation type="submission" date="2020-08" db="EMBL/GenBank/DDBJ databases">
        <title>Genome public.</title>
        <authorList>
            <person name="Liu C."/>
            <person name="Sun Q."/>
        </authorList>
    </citation>
    <scope>NUCLEOTIDE SEQUENCE</scope>
    <source>
        <strain evidence="8">NSJ-23</strain>
    </source>
</reference>
<evidence type="ECO:0000256" key="6">
    <source>
        <dbReference type="RuleBase" id="RU000416"/>
    </source>
</evidence>
<evidence type="ECO:0000313" key="8">
    <source>
        <dbReference type="EMBL" id="MBC5722066.1"/>
    </source>
</evidence>
<comment type="catalytic activity">
    <reaction evidence="7">
        <text>a 2'-deoxycytidine in DNA + S-adenosyl-L-methionine = a 5-methyl-2'-deoxycytidine in DNA + S-adenosyl-L-homocysteine + H(+)</text>
        <dbReference type="Rhea" id="RHEA:13681"/>
        <dbReference type="Rhea" id="RHEA-COMP:11369"/>
        <dbReference type="Rhea" id="RHEA-COMP:11370"/>
        <dbReference type="ChEBI" id="CHEBI:15378"/>
        <dbReference type="ChEBI" id="CHEBI:57856"/>
        <dbReference type="ChEBI" id="CHEBI:59789"/>
        <dbReference type="ChEBI" id="CHEBI:85452"/>
        <dbReference type="ChEBI" id="CHEBI:85454"/>
        <dbReference type="EC" id="2.1.1.37"/>
    </reaction>
</comment>
<comment type="caution">
    <text evidence="8">The sequence shown here is derived from an EMBL/GenBank/DDBJ whole genome shotgun (WGS) entry which is preliminary data.</text>
</comment>
<proteinExistence type="inferred from homology"/>
<dbReference type="GO" id="GO:0003886">
    <property type="term" value="F:DNA (cytosine-5-)-methyltransferase activity"/>
    <property type="evidence" value="ECO:0007669"/>
    <property type="project" value="UniProtKB-EC"/>
</dbReference>
<keyword evidence="4" id="KW-0680">Restriction system</keyword>
<dbReference type="SUPFAM" id="SSF53335">
    <property type="entry name" value="S-adenosyl-L-methionine-dependent methyltransferases"/>
    <property type="match status" value="1"/>
</dbReference>
<organism evidence="8 9">
    <name type="scientific">Flintibacter hominis</name>
    <dbReference type="NCBI Taxonomy" id="2763048"/>
    <lineage>
        <taxon>Bacteria</taxon>
        <taxon>Bacillati</taxon>
        <taxon>Bacillota</taxon>
        <taxon>Clostridia</taxon>
        <taxon>Eubacteriales</taxon>
        <taxon>Flintibacter</taxon>
    </lineage>
</organism>
<dbReference type="EMBL" id="JACOPO010000002">
    <property type="protein sequence ID" value="MBC5722066.1"/>
    <property type="molecule type" value="Genomic_DNA"/>
</dbReference>
<dbReference type="InterPro" id="IPR029063">
    <property type="entry name" value="SAM-dependent_MTases_sf"/>
</dbReference>
<evidence type="ECO:0000256" key="2">
    <source>
        <dbReference type="ARBA" id="ARBA00022679"/>
    </source>
</evidence>
<dbReference type="InterPro" id="IPR018117">
    <property type="entry name" value="C5_DNA_meth_AS"/>
</dbReference>
<dbReference type="InterPro" id="IPR001525">
    <property type="entry name" value="C5_MeTfrase"/>
</dbReference>
<accession>A0A8J6J7E8</accession>
<keyword evidence="1 5" id="KW-0489">Methyltransferase</keyword>
<evidence type="ECO:0000256" key="7">
    <source>
        <dbReference type="RuleBase" id="RU000417"/>
    </source>
</evidence>
<keyword evidence="3 5" id="KW-0949">S-adenosyl-L-methionine</keyword>
<dbReference type="PANTHER" id="PTHR46098">
    <property type="entry name" value="TRNA (CYTOSINE(38)-C(5))-METHYLTRANSFERASE"/>
    <property type="match status" value="1"/>
</dbReference>
<sequence length="407" mass="46918">MEKIRTVELFAGVGGFRLGLEQASERFQTVWANQWEPSTEDQWAFRCYAKHFGESHNHVCKDIAAIDKDKIPDHDLLVGGFPCQDYSIAKKGAKGIEGKKGVLWWQIDEILDKKRPLYVLLENVDRLIRSPAKQKGRDLSIILRCFYEKGYAAEWRVINAADYGQAQRRRRTFLLAYHNDTEIFKQFAEETCRYGVKRMHTHVMTDGVLAKAFPVSGHGRSYLDNWIDEFSYEDMASLSREQSVYFYNAGAMMNGRIYSVDVVPEIEHCIPIRDILQDGEIDSRYFIKEEDLPRWRYMKGAKNELRHRKDGSTYCFSEGVVAFPEPLDRPSRTMLTSESNVSRTSHVVVDPQTKKLRTLTPVECERLNGFPDGWTEGMPERMRYFTMGNALVVPLVSAIGKIINDIT</sequence>
<evidence type="ECO:0000256" key="1">
    <source>
        <dbReference type="ARBA" id="ARBA00022603"/>
    </source>
</evidence>
<dbReference type="GO" id="GO:0009307">
    <property type="term" value="P:DNA restriction-modification system"/>
    <property type="evidence" value="ECO:0007669"/>
    <property type="project" value="UniProtKB-KW"/>
</dbReference>
<dbReference type="PROSITE" id="PS51679">
    <property type="entry name" value="SAM_MT_C5"/>
    <property type="match status" value="1"/>
</dbReference>
<feature type="active site" evidence="5">
    <location>
        <position position="83"/>
    </location>
</feature>
<keyword evidence="9" id="KW-1185">Reference proteome</keyword>
<evidence type="ECO:0000256" key="3">
    <source>
        <dbReference type="ARBA" id="ARBA00022691"/>
    </source>
</evidence>
<evidence type="ECO:0000256" key="4">
    <source>
        <dbReference type="ARBA" id="ARBA00022747"/>
    </source>
</evidence>
<dbReference type="Gene3D" id="3.90.120.10">
    <property type="entry name" value="DNA Methylase, subunit A, domain 2"/>
    <property type="match status" value="1"/>
</dbReference>
<dbReference type="Proteomes" id="UP000628736">
    <property type="component" value="Unassembled WGS sequence"/>
</dbReference>
<dbReference type="Gene3D" id="3.40.50.150">
    <property type="entry name" value="Vaccinia Virus protein VP39"/>
    <property type="match status" value="1"/>
</dbReference>